<dbReference type="OrthoDB" id="3037710at2759"/>
<dbReference type="AlphaFoldDB" id="A0A1J8QC20"/>
<dbReference type="Proteomes" id="UP000183567">
    <property type="component" value="Unassembled WGS sequence"/>
</dbReference>
<evidence type="ECO:0000313" key="1">
    <source>
        <dbReference type="EMBL" id="OJA11161.1"/>
    </source>
</evidence>
<organism evidence="1 2">
    <name type="scientific">Rhizopogon vesiculosus</name>
    <dbReference type="NCBI Taxonomy" id="180088"/>
    <lineage>
        <taxon>Eukaryota</taxon>
        <taxon>Fungi</taxon>
        <taxon>Dikarya</taxon>
        <taxon>Basidiomycota</taxon>
        <taxon>Agaricomycotina</taxon>
        <taxon>Agaricomycetes</taxon>
        <taxon>Agaricomycetidae</taxon>
        <taxon>Boletales</taxon>
        <taxon>Suillineae</taxon>
        <taxon>Rhizopogonaceae</taxon>
        <taxon>Rhizopogon</taxon>
    </lineage>
</organism>
<dbReference type="STRING" id="180088.A0A1J8QC20"/>
<sequence>MTTMTKTFLLNSLMKKVQSLDQDFHIIGDEPTETKVLKHVLSLAEDKISEVKGQASGGTPQFTANALKNSSLRYGVFSLGQLMKIRAS</sequence>
<comment type="caution">
    <text evidence="1">The sequence shown here is derived from an EMBL/GenBank/DDBJ whole genome shotgun (WGS) entry which is preliminary data.</text>
</comment>
<accession>A0A1J8QC20</accession>
<name>A0A1J8QC20_9AGAM</name>
<dbReference type="EMBL" id="LVVM01005202">
    <property type="protein sequence ID" value="OJA11161.1"/>
    <property type="molecule type" value="Genomic_DNA"/>
</dbReference>
<protein>
    <submittedName>
        <fullName evidence="1">Uncharacterized protein</fullName>
    </submittedName>
</protein>
<gene>
    <name evidence="1" type="ORF">AZE42_12168</name>
</gene>
<proteinExistence type="predicted"/>
<evidence type="ECO:0000313" key="2">
    <source>
        <dbReference type="Proteomes" id="UP000183567"/>
    </source>
</evidence>
<keyword evidence="2" id="KW-1185">Reference proteome</keyword>
<reference evidence="1 2" key="1">
    <citation type="submission" date="2016-03" db="EMBL/GenBank/DDBJ databases">
        <title>Comparative genomics of the ectomycorrhizal sister species Rhizopogon vinicolor and Rhizopogon vesiculosus (Basidiomycota: Boletales) reveals a divergence of the mating type B locus.</title>
        <authorList>
            <person name="Mujic A.B."/>
            <person name="Kuo A."/>
            <person name="Tritt A."/>
            <person name="Lipzen A."/>
            <person name="Chen C."/>
            <person name="Johnson J."/>
            <person name="Sharma A."/>
            <person name="Barry K."/>
            <person name="Grigoriev I.V."/>
            <person name="Spatafora J.W."/>
        </authorList>
    </citation>
    <scope>NUCLEOTIDE SEQUENCE [LARGE SCALE GENOMIC DNA]</scope>
    <source>
        <strain evidence="1 2">AM-OR11-056</strain>
    </source>
</reference>